<comment type="caution">
    <text evidence="1">The sequence shown here is derived from an EMBL/GenBank/DDBJ whole genome shotgun (WGS) entry which is preliminary data.</text>
</comment>
<feature type="non-terminal residue" evidence="1">
    <location>
        <position position="33"/>
    </location>
</feature>
<reference evidence="1" key="1">
    <citation type="journal article" date="2015" name="Nature">
        <title>Complex archaea that bridge the gap between prokaryotes and eukaryotes.</title>
        <authorList>
            <person name="Spang A."/>
            <person name="Saw J.H."/>
            <person name="Jorgensen S.L."/>
            <person name="Zaremba-Niedzwiedzka K."/>
            <person name="Martijn J."/>
            <person name="Lind A.E."/>
            <person name="van Eijk R."/>
            <person name="Schleper C."/>
            <person name="Guy L."/>
            <person name="Ettema T.J."/>
        </authorList>
    </citation>
    <scope>NUCLEOTIDE SEQUENCE</scope>
</reference>
<organism evidence="1">
    <name type="scientific">marine sediment metagenome</name>
    <dbReference type="NCBI Taxonomy" id="412755"/>
    <lineage>
        <taxon>unclassified sequences</taxon>
        <taxon>metagenomes</taxon>
        <taxon>ecological metagenomes</taxon>
    </lineage>
</organism>
<accession>A0A0F9HB49</accession>
<evidence type="ECO:0000313" key="1">
    <source>
        <dbReference type="EMBL" id="KKL78935.1"/>
    </source>
</evidence>
<proteinExistence type="predicted"/>
<gene>
    <name evidence="1" type="ORF">LCGC14_2019840</name>
</gene>
<name>A0A0F9HB49_9ZZZZ</name>
<sequence>MKSPEGRKKMHLADRKTPPLFRPFGATLLTPTV</sequence>
<dbReference type="AlphaFoldDB" id="A0A0F9HB49"/>
<protein>
    <submittedName>
        <fullName evidence="1">Uncharacterized protein</fullName>
    </submittedName>
</protein>
<dbReference type="EMBL" id="LAZR01023312">
    <property type="protein sequence ID" value="KKL78935.1"/>
    <property type="molecule type" value="Genomic_DNA"/>
</dbReference>